<gene>
    <name evidence="3" type="primary">LOC106469360</name>
</gene>
<dbReference type="RefSeq" id="XP_022253563.1">
    <property type="nucleotide sequence ID" value="XM_022397855.1"/>
</dbReference>
<keyword evidence="2" id="KW-1185">Reference proteome</keyword>
<sequence>MDVSSSSTMLENDQENDHSDILYELLIFAEWQQDPEVLGKAGQDKNEDKQIRGLWSWIGSWTKSPIMPATLENLNSHQMAWQFAVGGEGRMLAILQDQSIEIRSSRDEYGTVIRRCIVPKDQCPHWRKLLWSPDCTMLAFAQSNGVVEIFDCLGSSLFTLQQNNSMTGQNLNEAVAGMAFIDSRTRNTKCFFFMFLNHSFHYTWRMFLKTLES</sequence>
<evidence type="ECO:0000313" key="3">
    <source>
        <dbReference type="RefSeq" id="XP_022253563.1"/>
    </source>
</evidence>
<dbReference type="GeneID" id="106469360"/>
<dbReference type="Pfam" id="PF15492">
    <property type="entry name" value="Nbas_N"/>
    <property type="match status" value="1"/>
</dbReference>
<accession>A0ABM1TCF7</accession>
<organism evidence="2 3">
    <name type="scientific">Limulus polyphemus</name>
    <name type="common">Atlantic horseshoe crab</name>
    <dbReference type="NCBI Taxonomy" id="6850"/>
    <lineage>
        <taxon>Eukaryota</taxon>
        <taxon>Metazoa</taxon>
        <taxon>Ecdysozoa</taxon>
        <taxon>Arthropoda</taxon>
        <taxon>Chelicerata</taxon>
        <taxon>Merostomata</taxon>
        <taxon>Xiphosura</taxon>
        <taxon>Limulidae</taxon>
        <taxon>Limulus</taxon>
    </lineage>
</organism>
<reference evidence="3" key="1">
    <citation type="submission" date="2025-08" db="UniProtKB">
        <authorList>
            <consortium name="RefSeq"/>
        </authorList>
    </citation>
    <scope>IDENTIFICATION</scope>
    <source>
        <tissue evidence="3">Muscle</tissue>
    </source>
</reference>
<evidence type="ECO:0000313" key="2">
    <source>
        <dbReference type="Proteomes" id="UP000694941"/>
    </source>
</evidence>
<dbReference type="InterPro" id="IPR029145">
    <property type="entry name" value="NBAS_N"/>
</dbReference>
<protein>
    <submittedName>
        <fullName evidence="3">Neuroblastoma-amplified sequence-like</fullName>
    </submittedName>
</protein>
<proteinExistence type="predicted"/>
<feature type="domain" description="Neuroblastoma-amplified sequence N-terminal" evidence="1">
    <location>
        <begin position="81"/>
        <end position="184"/>
    </location>
</feature>
<feature type="non-terminal residue" evidence="3">
    <location>
        <position position="213"/>
    </location>
</feature>
<dbReference type="Proteomes" id="UP000694941">
    <property type="component" value="Unplaced"/>
</dbReference>
<dbReference type="PANTHER" id="PTHR15922:SF2">
    <property type="entry name" value="NBAS SUBUNIT OF NRZ TETHERING COMPLEX"/>
    <property type="match status" value="1"/>
</dbReference>
<dbReference type="PANTHER" id="PTHR15922">
    <property type="entry name" value="NEUROBLASTOMA-AMPLIFIED SEQUENCE"/>
    <property type="match status" value="1"/>
</dbReference>
<evidence type="ECO:0000259" key="1">
    <source>
        <dbReference type="Pfam" id="PF15492"/>
    </source>
</evidence>
<name>A0ABM1TCF7_LIMPO</name>